<keyword evidence="5" id="KW-1185">Reference proteome</keyword>
<evidence type="ECO:0000256" key="3">
    <source>
        <dbReference type="RuleBase" id="RU363015"/>
    </source>
</evidence>
<dbReference type="Proteomes" id="UP001385389">
    <property type="component" value="Chromosome"/>
</dbReference>
<dbReference type="InterPro" id="IPR031100">
    <property type="entry name" value="LOG_fam"/>
</dbReference>
<comment type="catalytic activity">
    <reaction evidence="1">
        <text>AMP + H2O = D-ribose 5-phosphate + adenine</text>
        <dbReference type="Rhea" id="RHEA:20129"/>
        <dbReference type="ChEBI" id="CHEBI:15377"/>
        <dbReference type="ChEBI" id="CHEBI:16708"/>
        <dbReference type="ChEBI" id="CHEBI:78346"/>
        <dbReference type="ChEBI" id="CHEBI:456215"/>
        <dbReference type="EC" id="3.2.2.4"/>
    </reaction>
</comment>
<accession>A0ABZ2J6Z9</accession>
<keyword evidence="3" id="KW-0203">Cytokinin biosynthesis</keyword>
<sequence length="198" mass="21664">MSRELKRLCVYLGSNPGNNPAYVAAAESVGRELAARGIGLVYGGSSTGLMGRLADACLAEGGEVIGVIPKRLVEKEIAHQGLTESHVVNSMHERKQLMADFSDGFITLPGGIGTLEEFFEVLTWNQIGYHAKPCGLLDVNGYYTCLAEHMDRMVAEGFLMADHRRMVLTSPDPGELIDLFAEYDPPHVDKWIELKKGL</sequence>
<evidence type="ECO:0000313" key="4">
    <source>
        <dbReference type="EMBL" id="WWX24165.1"/>
    </source>
</evidence>
<evidence type="ECO:0000313" key="5">
    <source>
        <dbReference type="Proteomes" id="UP001385389"/>
    </source>
</evidence>
<gene>
    <name evidence="4" type="ORF">V8V93_08115</name>
</gene>
<evidence type="ECO:0000256" key="2">
    <source>
        <dbReference type="ARBA" id="ARBA00006763"/>
    </source>
</evidence>
<dbReference type="PANTHER" id="PTHR31223:SF70">
    <property type="entry name" value="LOG FAMILY PROTEIN YJL055W"/>
    <property type="match status" value="1"/>
</dbReference>
<name>A0ABZ2J6Z9_9BACT</name>
<dbReference type="EC" id="3.2.2.n1" evidence="3"/>
<organism evidence="4 5">
    <name type="scientific">Pseudodesulfovibrio methanolicus</name>
    <dbReference type="NCBI Taxonomy" id="3126690"/>
    <lineage>
        <taxon>Bacteria</taxon>
        <taxon>Pseudomonadati</taxon>
        <taxon>Thermodesulfobacteriota</taxon>
        <taxon>Desulfovibrionia</taxon>
        <taxon>Desulfovibrionales</taxon>
        <taxon>Desulfovibrionaceae</taxon>
    </lineage>
</organism>
<comment type="similarity">
    <text evidence="2 3">Belongs to the LOG family.</text>
</comment>
<dbReference type="Gene3D" id="3.40.50.450">
    <property type="match status" value="1"/>
</dbReference>
<protein>
    <recommendedName>
        <fullName evidence="3">Cytokinin riboside 5'-monophosphate phosphoribohydrolase</fullName>
        <ecNumber evidence="3">3.2.2.n1</ecNumber>
    </recommendedName>
</protein>
<evidence type="ECO:0000256" key="1">
    <source>
        <dbReference type="ARBA" id="ARBA00000274"/>
    </source>
</evidence>
<dbReference type="SUPFAM" id="SSF102405">
    <property type="entry name" value="MCP/YpsA-like"/>
    <property type="match status" value="1"/>
</dbReference>
<dbReference type="PANTHER" id="PTHR31223">
    <property type="entry name" value="LOG FAMILY PROTEIN YJL055W"/>
    <property type="match status" value="1"/>
</dbReference>
<dbReference type="NCBIfam" id="TIGR00730">
    <property type="entry name" value="Rossman fold protein, TIGR00730 family"/>
    <property type="match status" value="1"/>
</dbReference>
<dbReference type="Pfam" id="PF03641">
    <property type="entry name" value="Lysine_decarbox"/>
    <property type="match status" value="1"/>
</dbReference>
<dbReference type="EMBL" id="CP146609">
    <property type="protein sequence ID" value="WWX24165.1"/>
    <property type="molecule type" value="Genomic_DNA"/>
</dbReference>
<proteinExistence type="inferred from homology"/>
<dbReference type="RefSeq" id="WP_338669858.1">
    <property type="nucleotide sequence ID" value="NZ_CP146609.1"/>
</dbReference>
<keyword evidence="3" id="KW-0378">Hydrolase</keyword>
<dbReference type="InterPro" id="IPR005269">
    <property type="entry name" value="LOG"/>
</dbReference>
<reference evidence="4 5" key="1">
    <citation type="submission" date="2024-03" db="EMBL/GenBank/DDBJ databases">
        <title>Phenotype and Genome Characterization of a Sulfate-Reducing Bacterium Pseudodesulfovibrio sp. strain 5S69, isolated from Petroleum Reservoir in Tatarstan (Russia).</title>
        <authorList>
            <person name="Bidzhieva S.K."/>
            <person name="Kadnikov V."/>
            <person name="Tourova T.P."/>
            <person name="Samigullina S.R."/>
            <person name="Sokolova D.S."/>
            <person name="Poltaraus A.B."/>
            <person name="Avtukh A.N."/>
            <person name="Tereshina V.M."/>
            <person name="Mardanov A.V."/>
            <person name="Nazina T.N."/>
        </authorList>
    </citation>
    <scope>NUCLEOTIDE SEQUENCE [LARGE SCALE GENOMIC DNA]</scope>
    <source>
        <strain evidence="4 5">5S69</strain>
    </source>
</reference>